<evidence type="ECO:0000256" key="1">
    <source>
        <dbReference type="SAM" id="Phobius"/>
    </source>
</evidence>
<feature type="transmembrane region" description="Helical" evidence="1">
    <location>
        <begin position="29"/>
        <end position="48"/>
    </location>
</feature>
<feature type="transmembrane region" description="Helical" evidence="1">
    <location>
        <begin position="78"/>
        <end position="99"/>
    </location>
</feature>
<gene>
    <name evidence="2" type="ORF">B5E91_02685</name>
</gene>
<feature type="transmembrane region" description="Helical" evidence="1">
    <location>
        <begin position="120"/>
        <end position="141"/>
    </location>
</feature>
<dbReference type="RefSeq" id="WP_087254750.1">
    <property type="nucleotide sequence ID" value="NZ_JAGZXW010000026.1"/>
</dbReference>
<dbReference type="EMBL" id="NFLB01000002">
    <property type="protein sequence ID" value="OUQ06195.1"/>
    <property type="molecule type" value="Genomic_DNA"/>
</dbReference>
<evidence type="ECO:0000313" key="3">
    <source>
        <dbReference type="Proteomes" id="UP000196258"/>
    </source>
</evidence>
<keyword evidence="1" id="KW-0472">Membrane</keyword>
<dbReference type="AlphaFoldDB" id="A0A1Y4QLK5"/>
<reference evidence="3" key="1">
    <citation type="submission" date="2017-04" db="EMBL/GenBank/DDBJ databases">
        <title>Function of individual gut microbiota members based on whole genome sequencing of pure cultures obtained from chicken caecum.</title>
        <authorList>
            <person name="Medvecky M."/>
            <person name="Cejkova D."/>
            <person name="Polansky O."/>
            <person name="Karasova D."/>
            <person name="Kubasova T."/>
            <person name="Cizek A."/>
            <person name="Rychlik I."/>
        </authorList>
    </citation>
    <scope>NUCLEOTIDE SEQUENCE [LARGE SCALE GENOMIC DNA]</scope>
    <source>
        <strain evidence="3">An149</strain>
    </source>
</reference>
<accession>A0A1Y4QLK5</accession>
<comment type="caution">
    <text evidence="2">The sequence shown here is derived from an EMBL/GenBank/DDBJ whole genome shotgun (WGS) entry which is preliminary data.</text>
</comment>
<sequence length="142" mass="16835">MGRLNTGYLMYIIKNRILKIMPYKYRKPFLFVFSIISLYGYFKFMMIISTKIFGMPSPYLISLQTIIKNIIELFKNSYGINGTIFIFLCLGLILIYKYVLPIQKKASEKKYYGKSLYYEINSIISMCYLIITILTFLPFLIR</sequence>
<name>A0A1Y4QLK5_9FIRM</name>
<keyword evidence="1" id="KW-1133">Transmembrane helix</keyword>
<protein>
    <submittedName>
        <fullName evidence="2">Uncharacterized protein</fullName>
    </submittedName>
</protein>
<keyword evidence="1" id="KW-0812">Transmembrane</keyword>
<dbReference type="Proteomes" id="UP000196258">
    <property type="component" value="Unassembled WGS sequence"/>
</dbReference>
<evidence type="ECO:0000313" key="2">
    <source>
        <dbReference type="EMBL" id="OUQ06195.1"/>
    </source>
</evidence>
<proteinExistence type="predicted"/>
<organism evidence="2 3">
    <name type="scientific">Thomasclavelia spiroformis</name>
    <dbReference type="NCBI Taxonomy" id="29348"/>
    <lineage>
        <taxon>Bacteria</taxon>
        <taxon>Bacillati</taxon>
        <taxon>Bacillota</taxon>
        <taxon>Erysipelotrichia</taxon>
        <taxon>Erysipelotrichales</taxon>
        <taxon>Coprobacillaceae</taxon>
        <taxon>Thomasclavelia</taxon>
    </lineage>
</organism>